<feature type="binding site" evidence="5">
    <location>
        <position position="599"/>
    </location>
    <ligand>
        <name>ATP</name>
        <dbReference type="ChEBI" id="CHEBI:30616"/>
    </ligand>
</feature>
<evidence type="ECO:0000256" key="3">
    <source>
        <dbReference type="ARBA" id="ARBA00022964"/>
    </source>
</evidence>
<dbReference type="PROSITE" id="PS00107">
    <property type="entry name" value="PROTEIN_KINASE_ATP"/>
    <property type="match status" value="1"/>
</dbReference>
<dbReference type="InterPro" id="IPR019601">
    <property type="entry name" value="Oxoglutarate/Fe-dep_Oase_C"/>
</dbReference>
<proteinExistence type="predicted"/>
<dbReference type="OrthoDB" id="3248549at2759"/>
<keyword evidence="4" id="KW-0560">Oxidoreductase</keyword>
<feature type="domain" description="Protein kinase" evidence="7">
    <location>
        <begin position="572"/>
        <end position="848"/>
    </location>
</feature>
<keyword evidence="5" id="KW-0067">ATP-binding</keyword>
<dbReference type="EnsemblMetazoa" id="Aqu2.1.30225_001">
    <property type="protein sequence ID" value="Aqu2.1.30225_001"/>
    <property type="gene ID" value="Aqu2.1.30225"/>
</dbReference>
<dbReference type="GO" id="GO:0005737">
    <property type="term" value="C:cytoplasm"/>
    <property type="evidence" value="ECO:0007669"/>
    <property type="project" value="TreeGrafter"/>
</dbReference>
<dbReference type="Gene3D" id="1.10.510.10">
    <property type="entry name" value="Transferase(Phosphotransferase) domain 1"/>
    <property type="match status" value="1"/>
</dbReference>
<dbReference type="GO" id="GO:0031543">
    <property type="term" value="F:peptidyl-proline dioxygenase activity"/>
    <property type="evidence" value="ECO:0007669"/>
    <property type="project" value="TreeGrafter"/>
</dbReference>
<dbReference type="Pfam" id="PF00069">
    <property type="entry name" value="Pkinase"/>
    <property type="match status" value="1"/>
</dbReference>
<dbReference type="PROSITE" id="PS00109">
    <property type="entry name" value="PROTEIN_KINASE_TYR"/>
    <property type="match status" value="1"/>
</dbReference>
<dbReference type="GO" id="GO:0005506">
    <property type="term" value="F:iron ion binding"/>
    <property type="evidence" value="ECO:0007669"/>
    <property type="project" value="InterPro"/>
</dbReference>
<dbReference type="AlphaFoldDB" id="A0A1X7UQF9"/>
<keyword evidence="3" id="KW-0223">Dioxygenase</keyword>
<dbReference type="InterPro" id="IPR051842">
    <property type="entry name" value="uS12_prolyl_hydroxylase"/>
</dbReference>
<dbReference type="InterPro" id="IPR006620">
    <property type="entry name" value="Pro_4_hyd_alph"/>
</dbReference>
<protein>
    <recommendedName>
        <fullName evidence="7">Protein kinase domain-containing protein</fullName>
    </recommendedName>
</protein>
<evidence type="ECO:0000313" key="8">
    <source>
        <dbReference type="EnsemblMetazoa" id="Aqu2.1.30225_001"/>
    </source>
</evidence>
<dbReference type="SUPFAM" id="SSF56112">
    <property type="entry name" value="Protein kinase-like (PK-like)"/>
    <property type="match status" value="1"/>
</dbReference>
<comment type="cofactor">
    <cofactor evidence="1">
        <name>L-ascorbate</name>
        <dbReference type="ChEBI" id="CHEBI:38290"/>
    </cofactor>
</comment>
<dbReference type="InterPro" id="IPR011009">
    <property type="entry name" value="Kinase-like_dom_sf"/>
</dbReference>
<dbReference type="PROSITE" id="PS50011">
    <property type="entry name" value="PROTEIN_KINASE_DOM"/>
    <property type="match status" value="1"/>
</dbReference>
<evidence type="ECO:0000256" key="1">
    <source>
        <dbReference type="ARBA" id="ARBA00001961"/>
    </source>
</evidence>
<dbReference type="GO" id="GO:0006449">
    <property type="term" value="P:regulation of translational termination"/>
    <property type="evidence" value="ECO:0007669"/>
    <property type="project" value="TreeGrafter"/>
</dbReference>
<dbReference type="InterPro" id="IPR008266">
    <property type="entry name" value="Tyr_kinase_AS"/>
</dbReference>
<dbReference type="GO" id="GO:0005524">
    <property type="term" value="F:ATP binding"/>
    <property type="evidence" value="ECO:0007669"/>
    <property type="project" value="UniProtKB-UniRule"/>
</dbReference>
<evidence type="ECO:0000259" key="7">
    <source>
        <dbReference type="PROSITE" id="PS50011"/>
    </source>
</evidence>
<evidence type="ECO:0000256" key="4">
    <source>
        <dbReference type="ARBA" id="ARBA00023002"/>
    </source>
</evidence>
<sequence length="850" mass="95877">MAKRVSDGDDVPAPVGFPALAPTAGPGQSSKKARRENSVPELNNAYMSTKGKLFKDMKSAWRKMEPFQSEFANVLFDPFMCWTLKDFISEGQEVETGSMETGSGRGYVSDLKSSLMKLKFFDKNNDLYQFKQSHDLKEAKSIQIKQFRDLLISGVLPWLRELTGIDLYETVDATCAKYDYTDVLLCHDDELEGRRIAYIYYLVDPSWEKKDGGTLDIFNTDEFGQPHQIVHSIVPLWNSFIFFEVTPASFHQVSEVLTASKTRLTISGWFHGPSLPRPSPYKEVMPLMHHPLDKPLEVLAEWVSPVYLDVGTQSQIREQFESESQIELPDFLIEDKYKLLCNDLNKKVNIWERRGPPNKRNIEVAQPDKLLPSPTECHSLFLSEPFCLLLSHLTGLQLTSHTLNLNPNDDVSIIPEGNNTPCNCHGDWYRWQHGGYTLMSDSASTVNGEDAEEFSLEAKLFFNTEEWTTEFGGCVTFIVKDEDEELLTLNPTPNSLQLVYKNDADTLSFTKYINTLNLSSASAHMGIEFPIRSNLPLLSLQCALLNLMMAEPIDAFQQLKEKVQHLLLDRVEETTKELGRGSYGAVIELKVDGKKCAGKKLHNCLVASEPCPENDYQLGKFGDEIILQSQVDHPNIVKLLGVHYSSGSQLPMLVMEFLPHTLVKLLGKDQDIRDDHDLDPYSVLLDVAIGLSYLHSQQPPIIHRDLTASNVLLTEDYNTAKISDLGVSLVSKERHKRLTQTPGNFHIMPPEAFLHNPVYNEKLDIFSFGCLILHMLTGQLPALPVDQSPSVKAFASQWERRVHGVVEKVLEDSPVGLVSLAKQCLSDDPPKRPNIIEVFEILKDMCWSAS</sequence>
<accession>A0A1X7UQF9</accession>
<dbReference type="eggNOG" id="KOG3844">
    <property type="taxonomic scope" value="Eukaryota"/>
</dbReference>
<name>A0A1X7UQF9_AMPQE</name>
<feature type="region of interest" description="Disordered" evidence="6">
    <location>
        <begin position="1"/>
        <end position="40"/>
    </location>
</feature>
<dbReference type="PANTHER" id="PTHR12117:SF0">
    <property type="entry name" value="PROLYL 3-HYDROXYLASE OGFOD1"/>
    <property type="match status" value="1"/>
</dbReference>
<dbReference type="InterPro" id="IPR000719">
    <property type="entry name" value="Prot_kinase_dom"/>
</dbReference>
<dbReference type="InterPro" id="IPR017441">
    <property type="entry name" value="Protein_kinase_ATP_BS"/>
</dbReference>
<dbReference type="Pfam" id="PF10637">
    <property type="entry name" value="Ofd1_CTDD"/>
    <property type="match status" value="1"/>
</dbReference>
<dbReference type="STRING" id="400682.A0A1X7UQF9"/>
<dbReference type="Pfam" id="PF13661">
    <property type="entry name" value="2OG-FeII_Oxy_4"/>
    <property type="match status" value="1"/>
</dbReference>
<keyword evidence="2" id="KW-0847">Vitamin C</keyword>
<dbReference type="PANTHER" id="PTHR12117">
    <property type="entry name" value="HISTONE ACETYLTRANSFERASE COMPLEX"/>
    <property type="match status" value="1"/>
</dbReference>
<reference evidence="8" key="1">
    <citation type="submission" date="2017-05" db="UniProtKB">
        <authorList>
            <consortium name="EnsemblMetazoa"/>
        </authorList>
    </citation>
    <scope>IDENTIFICATION</scope>
</reference>
<dbReference type="InterPro" id="IPR039558">
    <property type="entry name" value="TPA1/OFD1_N"/>
</dbReference>
<dbReference type="InParanoid" id="A0A1X7UQF9"/>
<dbReference type="FunCoup" id="A0A1X7UQF9">
    <property type="interactions" value="689"/>
</dbReference>
<evidence type="ECO:0000256" key="5">
    <source>
        <dbReference type="PROSITE-ProRule" id="PRU10141"/>
    </source>
</evidence>
<keyword evidence="5" id="KW-0547">Nucleotide-binding</keyword>
<organism evidence="8">
    <name type="scientific">Amphimedon queenslandica</name>
    <name type="common">Sponge</name>
    <dbReference type="NCBI Taxonomy" id="400682"/>
    <lineage>
        <taxon>Eukaryota</taxon>
        <taxon>Metazoa</taxon>
        <taxon>Porifera</taxon>
        <taxon>Demospongiae</taxon>
        <taxon>Heteroscleromorpha</taxon>
        <taxon>Haplosclerida</taxon>
        <taxon>Niphatidae</taxon>
        <taxon>Amphimedon</taxon>
    </lineage>
</organism>
<evidence type="ECO:0000256" key="6">
    <source>
        <dbReference type="SAM" id="MobiDB-lite"/>
    </source>
</evidence>
<dbReference type="GO" id="GO:0004672">
    <property type="term" value="F:protein kinase activity"/>
    <property type="evidence" value="ECO:0007669"/>
    <property type="project" value="InterPro"/>
</dbReference>
<dbReference type="SMART" id="SM00702">
    <property type="entry name" value="P4Hc"/>
    <property type="match status" value="1"/>
</dbReference>
<dbReference type="Gene3D" id="2.60.120.620">
    <property type="entry name" value="q2cbj1_9rhob like domain"/>
    <property type="match status" value="2"/>
</dbReference>
<evidence type="ECO:0000256" key="2">
    <source>
        <dbReference type="ARBA" id="ARBA00022896"/>
    </source>
</evidence>
<dbReference type="GO" id="GO:0031418">
    <property type="term" value="F:L-ascorbic acid binding"/>
    <property type="evidence" value="ECO:0007669"/>
    <property type="project" value="UniProtKB-KW"/>
</dbReference>